<reference evidence="1" key="1">
    <citation type="submission" date="2022-07" db="EMBL/GenBank/DDBJ databases">
        <title>Phylogenomic reconstructions and comparative analyses of Kickxellomycotina fungi.</title>
        <authorList>
            <person name="Reynolds N.K."/>
            <person name="Stajich J.E."/>
            <person name="Barry K."/>
            <person name="Grigoriev I.V."/>
            <person name="Crous P."/>
            <person name="Smith M.E."/>
        </authorList>
    </citation>
    <scope>NUCLEOTIDE SEQUENCE</scope>
    <source>
        <strain evidence="1">BCRC 34780</strain>
    </source>
</reference>
<organism evidence="1 2">
    <name type="scientific">Coemansia helicoidea</name>
    <dbReference type="NCBI Taxonomy" id="1286919"/>
    <lineage>
        <taxon>Eukaryota</taxon>
        <taxon>Fungi</taxon>
        <taxon>Fungi incertae sedis</taxon>
        <taxon>Zoopagomycota</taxon>
        <taxon>Kickxellomycotina</taxon>
        <taxon>Kickxellomycetes</taxon>
        <taxon>Kickxellales</taxon>
        <taxon>Kickxellaceae</taxon>
        <taxon>Coemansia</taxon>
    </lineage>
</organism>
<name>A0ACC1LG65_9FUNG</name>
<dbReference type="EMBL" id="JANBUN010000101">
    <property type="protein sequence ID" value="KAJ2806914.1"/>
    <property type="molecule type" value="Genomic_DNA"/>
</dbReference>
<protein>
    <submittedName>
        <fullName evidence="1">Uncharacterized protein</fullName>
    </submittedName>
</protein>
<comment type="caution">
    <text evidence="1">The sequence shown here is derived from an EMBL/GenBank/DDBJ whole genome shotgun (WGS) entry which is preliminary data.</text>
</comment>
<dbReference type="Proteomes" id="UP001140087">
    <property type="component" value="Unassembled WGS sequence"/>
</dbReference>
<gene>
    <name evidence="1" type="ORF">H4R21_000684</name>
</gene>
<keyword evidence="2" id="KW-1185">Reference proteome</keyword>
<sequence length="412" mass="44972">MSFMEVPPAPPAPRPRGRPPLGERQRNRLTLKLPGAGRGGDAKPEPEESEAQLEEQFIVRVLPEMAGQFGKLVNERRIQDHLEITFRDARNAVVKFDGSLYAARLVDLPTITEAYRTADRKQLLKTADICQMLLVERQISEAEIGQLPLARGLDVIHPDGLAPSLANVRTARFRPRMPNAKIDAIEREVLRLLEEDAQAVAVKFDLCDEVGEDGRGATPGIDIMSPVTLDDLNTPAVADEDAVSSIANEDLEFDESLAAELEQGLEELGDDDEDDEDDDDDESDDDDNDDDDDEQPSNERAMQMKLLGEEVAELEHTIKKKRADLDSAPNPIIRKRFEDIIQKLQNELDAKKLQLGRYAQEVADEHAGAGASAEGAGDGHHESIGESAGDLADGSADGFTDAQADAGGSAKE</sequence>
<proteinExistence type="predicted"/>
<accession>A0ACC1LG65</accession>
<evidence type="ECO:0000313" key="1">
    <source>
        <dbReference type="EMBL" id="KAJ2806914.1"/>
    </source>
</evidence>
<evidence type="ECO:0000313" key="2">
    <source>
        <dbReference type="Proteomes" id="UP001140087"/>
    </source>
</evidence>